<comment type="caution">
    <text evidence="2">The sequence shown here is derived from an EMBL/GenBank/DDBJ whole genome shotgun (WGS) entry which is preliminary data.</text>
</comment>
<gene>
    <name evidence="2" type="ORF">ENQ20_10630</name>
</gene>
<dbReference type="AlphaFoldDB" id="A0A7C1K0E2"/>
<proteinExistence type="predicted"/>
<keyword evidence="1" id="KW-0812">Transmembrane</keyword>
<feature type="transmembrane region" description="Helical" evidence="1">
    <location>
        <begin position="104"/>
        <end position="124"/>
    </location>
</feature>
<accession>A0A7C1K0E2</accession>
<evidence type="ECO:0000256" key="1">
    <source>
        <dbReference type="SAM" id="Phobius"/>
    </source>
</evidence>
<evidence type="ECO:0000313" key="2">
    <source>
        <dbReference type="EMBL" id="HDX31929.1"/>
    </source>
</evidence>
<organism evidence="2">
    <name type="scientific">Caldilinea aerophila</name>
    <dbReference type="NCBI Taxonomy" id="133453"/>
    <lineage>
        <taxon>Bacteria</taxon>
        <taxon>Bacillati</taxon>
        <taxon>Chloroflexota</taxon>
        <taxon>Caldilineae</taxon>
        <taxon>Caldilineales</taxon>
        <taxon>Caldilineaceae</taxon>
        <taxon>Caldilinea</taxon>
    </lineage>
</organism>
<feature type="transmembrane region" description="Helical" evidence="1">
    <location>
        <begin position="161"/>
        <end position="186"/>
    </location>
</feature>
<feature type="transmembrane region" description="Helical" evidence="1">
    <location>
        <begin position="136"/>
        <end position="155"/>
    </location>
</feature>
<dbReference type="EMBL" id="DSMG01000102">
    <property type="protein sequence ID" value="HDX31929.1"/>
    <property type="molecule type" value="Genomic_DNA"/>
</dbReference>
<reference evidence="2" key="1">
    <citation type="journal article" date="2020" name="mSystems">
        <title>Genome- and Community-Level Interaction Insights into Carbon Utilization and Element Cycling Functions of Hydrothermarchaeota in Hydrothermal Sediment.</title>
        <authorList>
            <person name="Zhou Z."/>
            <person name="Liu Y."/>
            <person name="Xu W."/>
            <person name="Pan J."/>
            <person name="Luo Z.H."/>
            <person name="Li M."/>
        </authorList>
    </citation>
    <scope>NUCLEOTIDE SEQUENCE [LARGE SCALE GENOMIC DNA]</scope>
    <source>
        <strain evidence="2">SpSt-289</strain>
    </source>
</reference>
<keyword evidence="1" id="KW-0472">Membrane</keyword>
<protein>
    <submittedName>
        <fullName evidence="2">Uncharacterized protein</fullName>
    </submittedName>
</protein>
<sequence length="229" mass="25061">MSTAPPRSVDASPSLGETLLPWLWPAALLLAFIGYTGAWVDHKAAGLVITGLDLGEYVKFLTPIRRGELSLWREGFYLPLLAISLSASLSAFRTEFSYGWPMRTLLLALAIVAALNLLPPAWTPQRMMTPEFRQQAIALAGCLLAMAFSPLMALLPRRLVGLFIGLLSIAAVLIPVQQFFAILPAISALYNRPQTPGWGMVLCVISLLVLAVLALAVLVLQWTWKRPVR</sequence>
<feature type="transmembrane region" description="Helical" evidence="1">
    <location>
        <begin position="22"/>
        <end position="40"/>
    </location>
</feature>
<name>A0A7C1K0E2_9CHLR</name>
<keyword evidence="1" id="KW-1133">Transmembrane helix</keyword>
<feature type="transmembrane region" description="Helical" evidence="1">
    <location>
        <begin position="198"/>
        <end position="224"/>
    </location>
</feature>